<dbReference type="Proteomes" id="UP000627155">
    <property type="component" value="Chromosome"/>
</dbReference>
<dbReference type="PANTHER" id="PTHR30175:SF1">
    <property type="entry name" value="PTS SYSTEM ARBUTIN-, CELLOBIOSE-, AND SALICIN-SPECIFIC EIIBC COMPONENT-RELATED"/>
    <property type="match status" value="1"/>
</dbReference>
<dbReference type="PROSITE" id="PS51098">
    <property type="entry name" value="PTS_EIIB_TYPE_1"/>
    <property type="match status" value="1"/>
</dbReference>
<dbReference type="PROSITE" id="PS01035">
    <property type="entry name" value="PTS_EIIB_TYPE_1_CYS"/>
    <property type="match status" value="1"/>
</dbReference>
<keyword evidence="7 12" id="KW-0812">Transmembrane</keyword>
<dbReference type="Pfam" id="PF02378">
    <property type="entry name" value="PTS_EIIC"/>
    <property type="match status" value="1"/>
</dbReference>
<accession>A0ABX7HHX4</accession>
<organism evidence="15 16">
    <name type="scientific">Mammaliicoccus vitulinus</name>
    <dbReference type="NCBI Taxonomy" id="71237"/>
    <lineage>
        <taxon>Bacteria</taxon>
        <taxon>Bacillati</taxon>
        <taxon>Bacillota</taxon>
        <taxon>Bacilli</taxon>
        <taxon>Bacillales</taxon>
        <taxon>Staphylococcaceae</taxon>
        <taxon>Mammaliicoccus</taxon>
    </lineage>
</organism>
<evidence type="ECO:0000256" key="10">
    <source>
        <dbReference type="ARBA" id="ARBA00023136"/>
    </source>
</evidence>
<feature type="transmembrane region" description="Helical" evidence="12">
    <location>
        <begin position="150"/>
        <end position="170"/>
    </location>
</feature>
<evidence type="ECO:0000256" key="12">
    <source>
        <dbReference type="SAM" id="Phobius"/>
    </source>
</evidence>
<dbReference type="InterPro" id="IPR036878">
    <property type="entry name" value="Glu_permease_IIB"/>
</dbReference>
<evidence type="ECO:0000313" key="16">
    <source>
        <dbReference type="Proteomes" id="UP000627155"/>
    </source>
</evidence>
<evidence type="ECO:0000259" key="14">
    <source>
        <dbReference type="PROSITE" id="PS51103"/>
    </source>
</evidence>
<dbReference type="PROSITE" id="PS51103">
    <property type="entry name" value="PTS_EIIC_TYPE_1"/>
    <property type="match status" value="1"/>
</dbReference>
<feature type="transmembrane region" description="Helical" evidence="12">
    <location>
        <begin position="361"/>
        <end position="382"/>
    </location>
</feature>
<dbReference type="Gene3D" id="3.30.1360.60">
    <property type="entry name" value="Glucose permease domain IIB"/>
    <property type="match status" value="1"/>
</dbReference>
<keyword evidence="10 12" id="KW-0472">Membrane</keyword>
<evidence type="ECO:0000259" key="13">
    <source>
        <dbReference type="PROSITE" id="PS51098"/>
    </source>
</evidence>
<dbReference type="PANTHER" id="PTHR30175">
    <property type="entry name" value="PHOSPHOTRANSFERASE SYSTEM TRANSPORT PROTEIN"/>
    <property type="match status" value="1"/>
</dbReference>
<evidence type="ECO:0000256" key="2">
    <source>
        <dbReference type="ARBA" id="ARBA00022448"/>
    </source>
</evidence>
<keyword evidence="4" id="KW-0762">Sugar transport</keyword>
<feature type="transmembrane region" description="Helical" evidence="12">
    <location>
        <begin position="218"/>
        <end position="236"/>
    </location>
</feature>
<keyword evidence="5" id="KW-0808">Transferase</keyword>
<evidence type="ECO:0000256" key="8">
    <source>
        <dbReference type="ARBA" id="ARBA00022777"/>
    </source>
</evidence>
<evidence type="ECO:0000313" key="15">
    <source>
        <dbReference type="EMBL" id="QRO86103.1"/>
    </source>
</evidence>
<feature type="domain" description="PTS EIIB type-1" evidence="13">
    <location>
        <begin position="6"/>
        <end position="88"/>
    </location>
</feature>
<feature type="transmembrane region" description="Helical" evidence="12">
    <location>
        <begin position="327"/>
        <end position="349"/>
    </location>
</feature>
<evidence type="ECO:0000256" key="4">
    <source>
        <dbReference type="ARBA" id="ARBA00022597"/>
    </source>
</evidence>
<feature type="domain" description="PTS EIIC type-1" evidence="14">
    <location>
        <begin position="113"/>
        <end position="468"/>
    </location>
</feature>
<keyword evidence="6" id="KW-0598">Phosphotransferase system</keyword>
<name>A0ABX7HHX4_9STAP</name>
<gene>
    <name evidence="15" type="ORF">I6J37_05445</name>
</gene>
<keyword evidence="9 12" id="KW-1133">Transmembrane helix</keyword>
<dbReference type="InterPro" id="IPR018113">
    <property type="entry name" value="PTrfase_EIIB_Cys"/>
</dbReference>
<dbReference type="CDD" id="cd00212">
    <property type="entry name" value="PTS_IIB_glc"/>
    <property type="match status" value="1"/>
</dbReference>
<evidence type="ECO:0000256" key="6">
    <source>
        <dbReference type="ARBA" id="ARBA00022683"/>
    </source>
</evidence>
<proteinExistence type="predicted"/>
<feature type="transmembrane region" description="Helical" evidence="12">
    <location>
        <begin position="111"/>
        <end position="144"/>
    </location>
</feature>
<keyword evidence="2" id="KW-0813">Transport</keyword>
<evidence type="ECO:0000256" key="9">
    <source>
        <dbReference type="ARBA" id="ARBA00022989"/>
    </source>
</evidence>
<feature type="transmembrane region" description="Helical" evidence="12">
    <location>
        <begin position="389"/>
        <end position="411"/>
    </location>
</feature>
<evidence type="ECO:0000256" key="11">
    <source>
        <dbReference type="PROSITE-ProRule" id="PRU00421"/>
    </source>
</evidence>
<evidence type="ECO:0000256" key="5">
    <source>
        <dbReference type="ARBA" id="ARBA00022679"/>
    </source>
</evidence>
<evidence type="ECO:0000256" key="7">
    <source>
        <dbReference type="ARBA" id="ARBA00022692"/>
    </source>
</evidence>
<reference evidence="15 16" key="1">
    <citation type="submission" date="2021-02" db="EMBL/GenBank/DDBJ databases">
        <title>FDA dAtabase for Regulatory Grade micrObial Sequences (FDA-ARGOS): Supporting development and validation of Infectious Disease Dx tests.</title>
        <authorList>
            <person name="Sproer C."/>
            <person name="Gronow S."/>
            <person name="Severitt S."/>
            <person name="Schroder I."/>
            <person name="Tallon L."/>
            <person name="Sadzewicz L."/>
            <person name="Zhao X."/>
            <person name="Boylan J."/>
            <person name="Ott S."/>
            <person name="Bowen H."/>
            <person name="Vavikolanu K."/>
            <person name="Mehta A."/>
            <person name="Aluvathingal J."/>
            <person name="Nadendla S."/>
            <person name="Lowell S."/>
            <person name="Myers T."/>
            <person name="Yan Y."/>
            <person name="Sichtig H."/>
        </authorList>
    </citation>
    <scope>NUCLEOTIDE SEQUENCE [LARGE SCALE GENOMIC DNA]</scope>
    <source>
        <strain evidence="15 16">FDAARGOS_1207</strain>
    </source>
</reference>
<dbReference type="EMBL" id="CP069486">
    <property type="protein sequence ID" value="QRO86103.1"/>
    <property type="molecule type" value="Genomic_DNA"/>
</dbReference>
<feature type="transmembrane region" description="Helical" evidence="12">
    <location>
        <begin position="431"/>
        <end position="453"/>
    </location>
</feature>
<sequence length="470" mass="50834">MSKSYENMSKELISAVGGIQNIDEYYHCATRLRIKVKDKSKLNRKSLENIEGISASIIQGNEVQNVVGTDVNAFYLEFSEYIKANEQHTSNYDNGKETKKDKSFISLTSKILDFISGVLIPIMPVFLASGLLLAILNVCVNVFGFSDKSGTYHVFSSIALAGFYFLPIYVGFQAAIKLKIPPVMGAFLGAITVFDGINNTKNLDILGVPIKETVYNGTIIPSIIGVLCLSIIYKWLDKKLIKEVKYFITPILSISITAPLVLFIFGPLGTMISELLANLFIFLSGKLNWLAFSIYSGVYPIMVVFGIDKGTIPISLNNITNLGFDSLVLPAALASNTAVGSAALTVGFWSKNKKTKSLGYSAGITGILGITEPALFGFLIPYRKAFMGAIIGAVIGGLFGGIMNIVQGAQIAPGLVALTTFYVGSSPAQNIINGFITLIISVVSSFIATSILIKRDKNIIDDEKNRDEGE</sequence>
<evidence type="ECO:0000256" key="3">
    <source>
        <dbReference type="ARBA" id="ARBA00022475"/>
    </source>
</evidence>
<feature type="transmembrane region" description="Helical" evidence="12">
    <location>
        <begin position="248"/>
        <end position="269"/>
    </location>
</feature>
<dbReference type="SUPFAM" id="SSF55604">
    <property type="entry name" value="Glucose permease domain IIB"/>
    <property type="match status" value="1"/>
</dbReference>
<feature type="active site" description="Phosphocysteine intermediate; for EIIB activity" evidence="11">
    <location>
        <position position="28"/>
    </location>
</feature>
<dbReference type="InterPro" id="IPR050558">
    <property type="entry name" value="PTS_Sugar-Specific_Components"/>
</dbReference>
<keyword evidence="3" id="KW-1003">Cell membrane</keyword>
<comment type="subcellular location">
    <subcellularLocation>
        <location evidence="1">Cell membrane</location>
        <topology evidence="1">Multi-pass membrane protein</topology>
    </subcellularLocation>
</comment>
<evidence type="ECO:0000256" key="1">
    <source>
        <dbReference type="ARBA" id="ARBA00004651"/>
    </source>
</evidence>
<dbReference type="InterPro" id="IPR001996">
    <property type="entry name" value="PTS_IIB_1"/>
</dbReference>
<keyword evidence="16" id="KW-1185">Reference proteome</keyword>
<dbReference type="InterPro" id="IPR013013">
    <property type="entry name" value="PTS_EIIC_1"/>
</dbReference>
<dbReference type="InterPro" id="IPR003352">
    <property type="entry name" value="PTS_EIIC"/>
</dbReference>
<dbReference type="Pfam" id="PF00367">
    <property type="entry name" value="PTS_EIIB"/>
    <property type="match status" value="1"/>
</dbReference>
<protein>
    <submittedName>
        <fullName evidence="15">PTS transporter subunit EIIC</fullName>
    </submittedName>
</protein>
<feature type="transmembrane region" description="Helical" evidence="12">
    <location>
        <begin position="182"/>
        <end position="198"/>
    </location>
</feature>
<keyword evidence="8" id="KW-0418">Kinase</keyword>
<feature type="transmembrane region" description="Helical" evidence="12">
    <location>
        <begin position="289"/>
        <end position="307"/>
    </location>
</feature>
<dbReference type="RefSeq" id="WP_103322583.1">
    <property type="nucleotide sequence ID" value="NZ_CBCPHH010000011.1"/>
</dbReference>